<organism evidence="1">
    <name type="scientific">Minutocellus polymorphus</name>
    <dbReference type="NCBI Taxonomy" id="265543"/>
    <lineage>
        <taxon>Eukaryota</taxon>
        <taxon>Sar</taxon>
        <taxon>Stramenopiles</taxon>
        <taxon>Ochrophyta</taxon>
        <taxon>Bacillariophyta</taxon>
        <taxon>Mediophyceae</taxon>
        <taxon>Cymatosirophycidae</taxon>
        <taxon>Cymatosirales</taxon>
        <taxon>Cymatosiraceae</taxon>
        <taxon>Minutocellus</taxon>
    </lineage>
</organism>
<accession>A0A7S0AGJ1</accession>
<dbReference type="EMBL" id="HBEJ01003994">
    <property type="protein sequence ID" value="CAD8363213.1"/>
    <property type="molecule type" value="Transcribed_RNA"/>
</dbReference>
<name>A0A7S0AGJ1_9STRA</name>
<protein>
    <submittedName>
        <fullName evidence="1">Uncharacterized protein</fullName>
    </submittedName>
</protein>
<sequence length="233" mass="26856">MSKVFSDVEECVEKGILIGREGEKKLRSEAEVDDAISEGADKFLHGVLLKRIVAVKFFPVFHIGLVVKYRNEDGKYNVDSKGFSAFSKAVPEEKKKHLSEVPRGEYLVIFTDGDFSTVNPKIASKGADNFTSLRAKSLTGERVNVFDCKYLEKENQPFCRNMVNREMDEWVRQREMFVGKKVAKKTDNGRRGEVMSFKYEKNGETEWYEVKYEGCLEFEKVLYNDIHDKFTVV</sequence>
<reference evidence="1" key="1">
    <citation type="submission" date="2021-01" db="EMBL/GenBank/DDBJ databases">
        <authorList>
            <person name="Corre E."/>
            <person name="Pelletier E."/>
            <person name="Niang G."/>
            <person name="Scheremetjew M."/>
            <person name="Finn R."/>
            <person name="Kale V."/>
            <person name="Holt S."/>
            <person name="Cochrane G."/>
            <person name="Meng A."/>
            <person name="Brown T."/>
            <person name="Cohen L."/>
        </authorList>
    </citation>
    <scope>NUCLEOTIDE SEQUENCE</scope>
    <source>
        <strain evidence="1">CCMP3303</strain>
    </source>
</reference>
<gene>
    <name evidence="1" type="ORF">MPOL1434_LOCUS2332</name>
</gene>
<evidence type="ECO:0000313" key="1">
    <source>
        <dbReference type="EMBL" id="CAD8363213.1"/>
    </source>
</evidence>
<proteinExistence type="predicted"/>
<dbReference type="AlphaFoldDB" id="A0A7S0AGJ1"/>